<dbReference type="OrthoDB" id="2155209at2759"/>
<dbReference type="Proteomes" id="UP000245119">
    <property type="component" value="Linkage Group LG4"/>
</dbReference>
<dbReference type="STRING" id="400727.A0A2T7PCP5"/>
<protein>
    <submittedName>
        <fullName evidence="2">Uncharacterized protein</fullName>
    </submittedName>
</protein>
<gene>
    <name evidence="2" type="ORF">C0Q70_06604</name>
</gene>
<accession>A0A2T7PCP5</accession>
<sequence>MTCADVEEVASQLKNSQKQEASLRKQLTEREEQVQKLEQELRLQKKRHLDEVRNVNQTINDLQAQVEAKSNNIAFLTTELHRLKVHHKSNQSLLQSNTAVVGEVGASIVRRIQPQYNHLPVPPKDIVANSTRIRPRGSHLVGSSSVRHRVVKVSNNSGGGEGEILSRAFQVASTSTPSSGSQSPDVAPFLQKNADFGVELKKPPVLPPIPVSVSSPPDQQVEMHHMLISQTGSHRVSKGRPCTPEVATLAVDQVGDKNWNRAHESRSSEYN</sequence>
<comment type="caution">
    <text evidence="2">The sequence shown here is derived from an EMBL/GenBank/DDBJ whole genome shotgun (WGS) entry which is preliminary data.</text>
</comment>
<keyword evidence="1" id="KW-0175">Coiled coil</keyword>
<proteinExistence type="predicted"/>
<keyword evidence="3" id="KW-1185">Reference proteome</keyword>
<name>A0A2T7PCP5_POMCA</name>
<reference evidence="2 3" key="1">
    <citation type="submission" date="2018-04" db="EMBL/GenBank/DDBJ databases">
        <title>The genome of golden apple snail Pomacea canaliculata provides insight into stress tolerance and invasive adaptation.</title>
        <authorList>
            <person name="Liu C."/>
            <person name="Liu B."/>
            <person name="Ren Y."/>
            <person name="Zhang Y."/>
            <person name="Wang H."/>
            <person name="Li S."/>
            <person name="Jiang F."/>
            <person name="Yin L."/>
            <person name="Zhang G."/>
            <person name="Qian W."/>
            <person name="Fan W."/>
        </authorList>
    </citation>
    <scope>NUCLEOTIDE SEQUENCE [LARGE SCALE GENOMIC DNA]</scope>
    <source>
        <strain evidence="2">SZHN2017</strain>
        <tissue evidence="2">Muscle</tissue>
    </source>
</reference>
<dbReference type="AlphaFoldDB" id="A0A2T7PCP5"/>
<feature type="coiled-coil region" evidence="1">
    <location>
        <begin position="6"/>
        <end position="79"/>
    </location>
</feature>
<evidence type="ECO:0000313" key="3">
    <source>
        <dbReference type="Proteomes" id="UP000245119"/>
    </source>
</evidence>
<evidence type="ECO:0000256" key="1">
    <source>
        <dbReference type="SAM" id="Coils"/>
    </source>
</evidence>
<evidence type="ECO:0000313" key="2">
    <source>
        <dbReference type="EMBL" id="PVD31192.1"/>
    </source>
</evidence>
<dbReference type="EMBL" id="PZQS01000004">
    <property type="protein sequence ID" value="PVD31192.1"/>
    <property type="molecule type" value="Genomic_DNA"/>
</dbReference>
<organism evidence="2 3">
    <name type="scientific">Pomacea canaliculata</name>
    <name type="common">Golden apple snail</name>
    <dbReference type="NCBI Taxonomy" id="400727"/>
    <lineage>
        <taxon>Eukaryota</taxon>
        <taxon>Metazoa</taxon>
        <taxon>Spiralia</taxon>
        <taxon>Lophotrochozoa</taxon>
        <taxon>Mollusca</taxon>
        <taxon>Gastropoda</taxon>
        <taxon>Caenogastropoda</taxon>
        <taxon>Architaenioglossa</taxon>
        <taxon>Ampullarioidea</taxon>
        <taxon>Ampullariidae</taxon>
        <taxon>Pomacea</taxon>
    </lineage>
</organism>